<comment type="caution">
    <text evidence="8">The sequence shown here is derived from an EMBL/GenBank/DDBJ whole genome shotgun (WGS) entry which is preliminary data.</text>
</comment>
<reference evidence="10" key="1">
    <citation type="journal article" date="2020" name="bioRxiv">
        <title>A rank-normalized archaeal taxonomy based on genome phylogeny resolves widespread incomplete and uneven classifications.</title>
        <authorList>
            <person name="Rinke C."/>
            <person name="Chuvochina M."/>
            <person name="Mussig A.J."/>
            <person name="Chaumeil P.-A."/>
            <person name="Waite D.W."/>
            <person name="Whitman W.B."/>
            <person name="Parks D.H."/>
            <person name="Hugenholtz P."/>
        </authorList>
    </citation>
    <scope>NUCLEOTIDE SEQUENCE [LARGE SCALE GENOMIC DNA]</scope>
</reference>
<dbReference type="Proteomes" id="UP000683213">
    <property type="component" value="Unassembled WGS sequence"/>
</dbReference>
<evidence type="ECO:0000256" key="3">
    <source>
        <dbReference type="ARBA" id="ARBA00022692"/>
    </source>
</evidence>
<feature type="transmembrane region" description="Helical" evidence="6">
    <location>
        <begin position="59"/>
        <end position="80"/>
    </location>
</feature>
<reference evidence="9" key="2">
    <citation type="submission" date="2021-03" db="EMBL/GenBank/DDBJ databases">
        <authorList>
            <person name="Jaffe A."/>
        </authorList>
    </citation>
    <scope>NUCLEOTIDE SEQUENCE</scope>
    <source>
        <strain evidence="9">RIFCSPHIGHO2_01_FULL_GW2011_AR10_43_9</strain>
    </source>
</reference>
<evidence type="ECO:0000259" key="7">
    <source>
        <dbReference type="Pfam" id="PF00482"/>
    </source>
</evidence>
<dbReference type="GO" id="GO:0005886">
    <property type="term" value="C:plasma membrane"/>
    <property type="evidence" value="ECO:0007669"/>
    <property type="project" value="UniProtKB-SubCell"/>
</dbReference>
<organism evidence="8 10">
    <name type="scientific">Candidatus Iainarchaeum sp</name>
    <dbReference type="NCBI Taxonomy" id="3101447"/>
    <lineage>
        <taxon>Archaea</taxon>
        <taxon>Candidatus Iainarchaeota</taxon>
        <taxon>Candidatus Iainarchaeia</taxon>
        <taxon>Candidatus Iainarchaeales</taxon>
        <taxon>Candidatus Iainarchaeaceae</taxon>
        <taxon>Candidatus Iainarchaeum</taxon>
    </lineage>
</organism>
<dbReference type="InterPro" id="IPR056569">
    <property type="entry name" value="ArlJ-like"/>
</dbReference>
<dbReference type="EMBL" id="JAGVWF010000077">
    <property type="protein sequence ID" value="MBS3059772.1"/>
    <property type="molecule type" value="Genomic_DNA"/>
</dbReference>
<feature type="transmembrane region" description="Helical" evidence="6">
    <location>
        <begin position="235"/>
        <end position="257"/>
    </location>
</feature>
<dbReference type="Pfam" id="PF00482">
    <property type="entry name" value="T2SSF"/>
    <property type="match status" value="1"/>
</dbReference>
<feature type="domain" description="Type II secretion system protein GspF" evidence="7">
    <location>
        <begin position="129"/>
        <end position="252"/>
    </location>
</feature>
<keyword evidence="4 6" id="KW-1133">Transmembrane helix</keyword>
<sequence>MVWLKTVTIPFSPFPFPVLLGISSHLKGIGSKISNMFPYLELELRQAEIDLSAEEYGSVMFFLFAFYFSVFSSIVYLFMLKLSPPNALIAALTFGGLFSLMVFVQLSVYPKIKVKRKVRDLDRNLIFALRTILIEIKSGVSLFDSIGLIAQGEFGSVSKEFRNALEKINSGTLEEAALEEIATYNPSLFFRRTIWQLVNGLKAGAEVSVVMKSLVETLSKEQRNQIRKYGSSLRLLSLMYMMLGIIVPALGLTFLIILGSFPQISIEEWMFWGLLVFVAIGQFMYLGILKTNRPSLLGG</sequence>
<reference evidence="9" key="3">
    <citation type="submission" date="2021-05" db="EMBL/GenBank/DDBJ databases">
        <title>Protein family content uncovers lineage relationships and bacterial pathway maintenance mechanisms in DPANN archaea.</title>
        <authorList>
            <person name="Castelle C.J."/>
            <person name="Meheust R."/>
            <person name="Jaffe A.L."/>
            <person name="Seitz K."/>
            <person name="Gong X."/>
            <person name="Baker B.J."/>
            <person name="Banfield J.F."/>
        </authorList>
    </citation>
    <scope>NUCLEOTIDE SEQUENCE</scope>
    <source>
        <strain evidence="9">RIFCSPHIGHO2_01_FULL_GW2011_AR10_43_9</strain>
    </source>
</reference>
<feature type="transmembrane region" description="Helical" evidence="6">
    <location>
        <begin position="86"/>
        <end position="109"/>
    </location>
</feature>
<gene>
    <name evidence="8" type="ORF">HA237_01185</name>
    <name evidence="9" type="ORF">J4224_05115</name>
</gene>
<comment type="subcellular location">
    <subcellularLocation>
        <location evidence="1">Cell membrane</location>
        <topology evidence="1">Multi-pass membrane protein</topology>
    </subcellularLocation>
</comment>
<evidence type="ECO:0000256" key="2">
    <source>
        <dbReference type="ARBA" id="ARBA00022475"/>
    </source>
</evidence>
<protein>
    <submittedName>
        <fullName evidence="8">Type II secretion system F family protein</fullName>
    </submittedName>
</protein>
<dbReference type="Proteomes" id="UP000577419">
    <property type="component" value="Unassembled WGS sequence"/>
</dbReference>
<accession>A0A7J4IR24</accession>
<proteinExistence type="predicted"/>
<evidence type="ECO:0000313" key="8">
    <source>
        <dbReference type="EMBL" id="HIH07963.1"/>
    </source>
</evidence>
<evidence type="ECO:0000256" key="4">
    <source>
        <dbReference type="ARBA" id="ARBA00022989"/>
    </source>
</evidence>
<evidence type="ECO:0000256" key="1">
    <source>
        <dbReference type="ARBA" id="ARBA00004651"/>
    </source>
</evidence>
<dbReference type="EMBL" id="DUFG01000006">
    <property type="protein sequence ID" value="HIH07963.1"/>
    <property type="molecule type" value="Genomic_DNA"/>
</dbReference>
<dbReference type="PANTHER" id="PTHR35402:SF1">
    <property type="entry name" value="TYPE II SECRETION SYSTEM PROTEIN GSPF DOMAIN-CONTAINING PROTEIN"/>
    <property type="match status" value="1"/>
</dbReference>
<dbReference type="InterPro" id="IPR018076">
    <property type="entry name" value="T2SS_GspF_dom"/>
</dbReference>
<evidence type="ECO:0000313" key="9">
    <source>
        <dbReference type="EMBL" id="MBS3059772.1"/>
    </source>
</evidence>
<keyword evidence="5 6" id="KW-0472">Membrane</keyword>
<dbReference type="AlphaFoldDB" id="A0A7J4IR24"/>
<evidence type="ECO:0000256" key="6">
    <source>
        <dbReference type="SAM" id="Phobius"/>
    </source>
</evidence>
<evidence type="ECO:0000313" key="10">
    <source>
        <dbReference type="Proteomes" id="UP000577419"/>
    </source>
</evidence>
<feature type="transmembrane region" description="Helical" evidence="6">
    <location>
        <begin position="269"/>
        <end position="289"/>
    </location>
</feature>
<keyword evidence="2" id="KW-1003">Cell membrane</keyword>
<keyword evidence="3 6" id="KW-0812">Transmembrane</keyword>
<name>A0A7J4IR24_9ARCH</name>
<evidence type="ECO:0000256" key="5">
    <source>
        <dbReference type="ARBA" id="ARBA00023136"/>
    </source>
</evidence>
<dbReference type="PANTHER" id="PTHR35402">
    <property type="entry name" value="INTEGRAL MEMBRANE PROTEIN-RELATED"/>
    <property type="match status" value="1"/>
</dbReference>